<dbReference type="PANTHER" id="PTHR30627:SF2">
    <property type="entry name" value="PEPTIDOGLYCAN D,D-TRANSPEPTIDASE MRDA"/>
    <property type="match status" value="1"/>
</dbReference>
<dbReference type="Gene3D" id="3.30.1390.30">
    <property type="entry name" value="Penicillin-binding protein 2a, domain 3"/>
    <property type="match status" value="1"/>
</dbReference>
<dbReference type="AlphaFoldDB" id="A0A369BAB7"/>
<dbReference type="InterPro" id="IPR050515">
    <property type="entry name" value="Beta-lactam/transpept"/>
</dbReference>
<dbReference type="RefSeq" id="WP_114297192.1">
    <property type="nucleotide sequence ID" value="NZ_QPJT01000007.1"/>
</dbReference>
<dbReference type="GO" id="GO:0009252">
    <property type="term" value="P:peptidoglycan biosynthetic process"/>
    <property type="evidence" value="ECO:0007669"/>
    <property type="project" value="UniProtKB-KW"/>
</dbReference>
<evidence type="ECO:0000256" key="9">
    <source>
        <dbReference type="ARBA" id="ARBA00022960"/>
    </source>
</evidence>
<sequence>MKEKIKDRYNILGACFFILGVIIILRLANLQIINGQKYDSESQSRLLNERKIAAPRGDILDRNGIPIATNRIGFTVQIVYAGLDSNSLNDMLLRLANLFESCNDEYNRSFNKFITFNPIGFGSSLKNLKEPVERIKSEFGLKPQSTDRLDTPEEAFRYIRENKYKIDKKYTDEEAYKIMTMRYEIRGLNSLNPITLARDVSQETMAKLEEMHRLFPGVTTDTEPIRVYRDSQYAAHILGYIRGINDEEYKRLKDKGYAMNELIGKSGVELAAEEYLRGKDGQRRVEVDTEGRFTEELNSRPAVPGNNVILTIDMKLQKIAEESLERTITSIRNKQGGKTSKNNKGDAFSGAVVALDVNNGEVLAMSSYPTFDPAIFLEGAGNREAQNKITEWNEDNVNTPLVNRAIAAAYPPGSTFKPIVAVAGLEEGVITKGQKIDDPGFIIEEGERLTCLEYRNGTKPHGHGPIDLKEALATSCNIYFYKLGISLGSDNIDKWSKNFGLGEYTGIELGGESKGTRSNQEYHYKQTRNQWGKVLTALSSIGQLYNNYTPLQLANYTATIANGGKKHTPHVIKKIIASDGTVVKEDKPEYTQLPVKAETIQAVKDGMEAVANSTEGTAANVFEDFYRSYNIRVAGKTGTAETNESIYQGKSNNGMFICYAPADNPKIAVAVAVQRGVFGYYAADVARDIMAEYFNLNDDNNVDDIAILDKVIFTR</sequence>
<keyword evidence="17" id="KW-0808">Transferase</keyword>
<dbReference type="GO" id="GO:0006508">
    <property type="term" value="P:proteolysis"/>
    <property type="evidence" value="ECO:0007669"/>
    <property type="project" value="UniProtKB-KW"/>
</dbReference>
<dbReference type="SUPFAM" id="SSF56601">
    <property type="entry name" value="beta-lactamase/transpeptidase-like"/>
    <property type="match status" value="1"/>
</dbReference>
<keyword evidence="18" id="KW-1185">Reference proteome</keyword>
<evidence type="ECO:0000256" key="3">
    <source>
        <dbReference type="ARBA" id="ARBA00007171"/>
    </source>
</evidence>
<dbReference type="EMBL" id="QPJT01000007">
    <property type="protein sequence ID" value="RCX17467.1"/>
    <property type="molecule type" value="Genomic_DNA"/>
</dbReference>
<keyword evidence="4" id="KW-1003">Cell membrane</keyword>
<evidence type="ECO:0000256" key="1">
    <source>
        <dbReference type="ARBA" id="ARBA00004167"/>
    </source>
</evidence>
<dbReference type="Gene3D" id="3.40.710.10">
    <property type="entry name" value="DD-peptidase/beta-lactamase superfamily"/>
    <property type="match status" value="1"/>
</dbReference>
<feature type="transmembrane region" description="Helical" evidence="14">
    <location>
        <begin position="9"/>
        <end position="28"/>
    </location>
</feature>
<feature type="domain" description="Penicillin-binding protein transpeptidase" evidence="15">
    <location>
        <begin position="350"/>
        <end position="690"/>
    </location>
</feature>
<keyword evidence="10" id="KW-0573">Peptidoglycan synthesis</keyword>
<dbReference type="GO" id="GO:0016740">
    <property type="term" value="F:transferase activity"/>
    <property type="evidence" value="ECO:0007669"/>
    <property type="project" value="UniProtKB-KW"/>
</dbReference>
<dbReference type="InterPro" id="IPR017790">
    <property type="entry name" value="Penicillin-binding_protein_2"/>
</dbReference>
<name>A0A369BAB7_9FIRM</name>
<evidence type="ECO:0000313" key="18">
    <source>
        <dbReference type="Proteomes" id="UP000253034"/>
    </source>
</evidence>
<comment type="subcellular location">
    <subcellularLocation>
        <location evidence="2">Cell membrane</location>
    </subcellularLocation>
    <subcellularLocation>
        <location evidence="1">Membrane</location>
        <topology evidence="1">Single-pass membrane protein</topology>
    </subcellularLocation>
</comment>
<dbReference type="GO" id="GO:0071972">
    <property type="term" value="F:peptidoglycan L,D-transpeptidase activity"/>
    <property type="evidence" value="ECO:0007669"/>
    <property type="project" value="TreeGrafter"/>
</dbReference>
<evidence type="ECO:0000256" key="7">
    <source>
        <dbReference type="ARBA" id="ARBA00022692"/>
    </source>
</evidence>
<evidence type="ECO:0000256" key="13">
    <source>
        <dbReference type="ARBA" id="ARBA00023316"/>
    </source>
</evidence>
<keyword evidence="6" id="KW-0645">Protease</keyword>
<proteinExistence type="inferred from homology"/>
<feature type="domain" description="Penicillin-binding protein dimerisation" evidence="16">
    <location>
        <begin position="52"/>
        <end position="297"/>
    </location>
</feature>
<dbReference type="InterPro" id="IPR036138">
    <property type="entry name" value="PBP_dimer_sf"/>
</dbReference>
<evidence type="ECO:0000256" key="8">
    <source>
        <dbReference type="ARBA" id="ARBA00022801"/>
    </source>
</evidence>
<dbReference type="Pfam" id="PF00905">
    <property type="entry name" value="Transpeptidase"/>
    <property type="match status" value="1"/>
</dbReference>
<dbReference type="GO" id="GO:0008658">
    <property type="term" value="F:penicillin binding"/>
    <property type="evidence" value="ECO:0007669"/>
    <property type="project" value="InterPro"/>
</dbReference>
<dbReference type="GO" id="GO:0008360">
    <property type="term" value="P:regulation of cell shape"/>
    <property type="evidence" value="ECO:0007669"/>
    <property type="project" value="UniProtKB-KW"/>
</dbReference>
<evidence type="ECO:0000259" key="16">
    <source>
        <dbReference type="Pfam" id="PF03717"/>
    </source>
</evidence>
<dbReference type="SUPFAM" id="SSF56519">
    <property type="entry name" value="Penicillin binding protein dimerisation domain"/>
    <property type="match status" value="1"/>
</dbReference>
<dbReference type="OrthoDB" id="9804124at2"/>
<keyword evidence="9" id="KW-0133">Cell shape</keyword>
<evidence type="ECO:0000313" key="17">
    <source>
        <dbReference type="EMBL" id="RCX17467.1"/>
    </source>
</evidence>
<dbReference type="Proteomes" id="UP000253034">
    <property type="component" value="Unassembled WGS sequence"/>
</dbReference>
<reference evidence="17 18" key="1">
    <citation type="submission" date="2018-07" db="EMBL/GenBank/DDBJ databases">
        <title>Genomic Encyclopedia of Type Strains, Phase IV (KMG-IV): sequencing the most valuable type-strain genomes for metagenomic binning, comparative biology and taxonomic classification.</title>
        <authorList>
            <person name="Goeker M."/>
        </authorList>
    </citation>
    <scope>NUCLEOTIDE SEQUENCE [LARGE SCALE GENOMIC DNA]</scope>
    <source>
        <strain evidence="17 18">DSM 27016</strain>
    </source>
</reference>
<accession>A0A369BAB7</accession>
<evidence type="ECO:0000256" key="12">
    <source>
        <dbReference type="ARBA" id="ARBA00023136"/>
    </source>
</evidence>
<evidence type="ECO:0000256" key="2">
    <source>
        <dbReference type="ARBA" id="ARBA00004236"/>
    </source>
</evidence>
<dbReference type="GO" id="GO:0071555">
    <property type="term" value="P:cell wall organization"/>
    <property type="evidence" value="ECO:0007669"/>
    <property type="project" value="UniProtKB-KW"/>
</dbReference>
<evidence type="ECO:0000256" key="10">
    <source>
        <dbReference type="ARBA" id="ARBA00022984"/>
    </source>
</evidence>
<evidence type="ECO:0000256" key="5">
    <source>
        <dbReference type="ARBA" id="ARBA00022519"/>
    </source>
</evidence>
<evidence type="ECO:0000256" key="4">
    <source>
        <dbReference type="ARBA" id="ARBA00022475"/>
    </source>
</evidence>
<keyword evidence="5" id="KW-0997">Cell inner membrane</keyword>
<dbReference type="InterPro" id="IPR005311">
    <property type="entry name" value="PBP_dimer"/>
</dbReference>
<comment type="caution">
    <text evidence="17">The sequence shown here is derived from an EMBL/GenBank/DDBJ whole genome shotgun (WGS) entry which is preliminary data.</text>
</comment>
<dbReference type="NCBIfam" id="TIGR03423">
    <property type="entry name" value="pbp2_mrdA"/>
    <property type="match status" value="1"/>
</dbReference>
<dbReference type="InterPro" id="IPR012338">
    <property type="entry name" value="Beta-lactam/transpept-like"/>
</dbReference>
<dbReference type="GO" id="GO:0009002">
    <property type="term" value="F:serine-type D-Ala-D-Ala carboxypeptidase activity"/>
    <property type="evidence" value="ECO:0007669"/>
    <property type="project" value="InterPro"/>
</dbReference>
<keyword evidence="13" id="KW-0961">Cell wall biogenesis/degradation</keyword>
<keyword evidence="11 14" id="KW-1133">Transmembrane helix</keyword>
<keyword evidence="12 14" id="KW-0472">Membrane</keyword>
<dbReference type="Pfam" id="PF03717">
    <property type="entry name" value="PBP_dimer"/>
    <property type="match status" value="1"/>
</dbReference>
<keyword evidence="8" id="KW-0378">Hydrolase</keyword>
<gene>
    <name evidence="17" type="ORF">DFR58_10710</name>
</gene>
<evidence type="ECO:0000259" key="15">
    <source>
        <dbReference type="Pfam" id="PF00905"/>
    </source>
</evidence>
<protein>
    <submittedName>
        <fullName evidence="17">Peptidoglycan glycosyltransferase</fullName>
    </submittedName>
</protein>
<evidence type="ECO:0000256" key="6">
    <source>
        <dbReference type="ARBA" id="ARBA00022670"/>
    </source>
</evidence>
<organism evidence="17 18">
    <name type="scientific">Anaerobacterium chartisolvens</name>
    <dbReference type="NCBI Taxonomy" id="1297424"/>
    <lineage>
        <taxon>Bacteria</taxon>
        <taxon>Bacillati</taxon>
        <taxon>Bacillota</taxon>
        <taxon>Clostridia</taxon>
        <taxon>Eubacteriales</taxon>
        <taxon>Oscillospiraceae</taxon>
        <taxon>Anaerobacterium</taxon>
    </lineage>
</organism>
<dbReference type="InterPro" id="IPR001460">
    <property type="entry name" value="PCN-bd_Tpept"/>
</dbReference>
<dbReference type="Gene3D" id="3.90.1310.10">
    <property type="entry name" value="Penicillin-binding protein 2a (Domain 2)"/>
    <property type="match status" value="2"/>
</dbReference>
<comment type="similarity">
    <text evidence="3">Belongs to the transpeptidase family.</text>
</comment>
<keyword evidence="7 14" id="KW-0812">Transmembrane</keyword>
<evidence type="ECO:0000256" key="14">
    <source>
        <dbReference type="SAM" id="Phobius"/>
    </source>
</evidence>
<dbReference type="GO" id="GO:0005886">
    <property type="term" value="C:plasma membrane"/>
    <property type="evidence" value="ECO:0007669"/>
    <property type="project" value="UniProtKB-SubCell"/>
</dbReference>
<dbReference type="PANTHER" id="PTHR30627">
    <property type="entry name" value="PEPTIDOGLYCAN D,D-TRANSPEPTIDASE"/>
    <property type="match status" value="1"/>
</dbReference>
<evidence type="ECO:0000256" key="11">
    <source>
        <dbReference type="ARBA" id="ARBA00022989"/>
    </source>
</evidence>